<comment type="caution">
    <text evidence="2">The sequence shown here is derived from an EMBL/GenBank/DDBJ whole genome shotgun (WGS) entry which is preliminary data.</text>
</comment>
<dbReference type="EMBL" id="SJPS01000006">
    <property type="protein sequence ID" value="TWU23636.1"/>
    <property type="molecule type" value="Genomic_DNA"/>
</dbReference>
<protein>
    <recommendedName>
        <fullName evidence="4">PEP-CTERM protein-sorting domain-containing protein</fullName>
    </recommendedName>
</protein>
<sequence length="242" mass="26389" precursor="true">MCTSLIALFWCSLTVAATIQFVDKVTGDFRIDKVFNVWLDEVAYTATFKHDISGQEWLMNNPDGPTITGHQDAIFAADAINSVIAEQNLSTAGGTRFTRNAFVPYVAAGPFPAAVFITLAEESPLRYELGDSSLLVQSIVKYPEWAVVSFSLENLSGDYDNDGDVDGEDFLVCQRNPSVGNLSDWQLHYGSSVSLSETRAAVPVPEPSAWILVGLVAVGSILATTSRTNRRRKICTEALRQS</sequence>
<dbReference type="AlphaFoldDB" id="A0A5C6CKI4"/>
<evidence type="ECO:0008006" key="4">
    <source>
        <dbReference type="Google" id="ProtNLM"/>
    </source>
</evidence>
<accession>A0A5C6CKI4</accession>
<organism evidence="2 3">
    <name type="scientific">Bythopirellula polymerisocia</name>
    <dbReference type="NCBI Taxonomy" id="2528003"/>
    <lineage>
        <taxon>Bacteria</taxon>
        <taxon>Pseudomonadati</taxon>
        <taxon>Planctomycetota</taxon>
        <taxon>Planctomycetia</taxon>
        <taxon>Pirellulales</taxon>
        <taxon>Lacipirellulaceae</taxon>
        <taxon>Bythopirellula</taxon>
    </lineage>
</organism>
<evidence type="ECO:0000313" key="2">
    <source>
        <dbReference type="EMBL" id="TWU23636.1"/>
    </source>
</evidence>
<name>A0A5C6CKI4_9BACT</name>
<evidence type="ECO:0000256" key="1">
    <source>
        <dbReference type="SAM" id="SignalP"/>
    </source>
</evidence>
<keyword evidence="3" id="KW-1185">Reference proteome</keyword>
<reference evidence="2 3" key="1">
    <citation type="submission" date="2019-02" db="EMBL/GenBank/DDBJ databases">
        <title>Deep-cultivation of Planctomycetes and their phenomic and genomic characterization uncovers novel biology.</title>
        <authorList>
            <person name="Wiegand S."/>
            <person name="Jogler M."/>
            <person name="Boedeker C."/>
            <person name="Pinto D."/>
            <person name="Vollmers J."/>
            <person name="Rivas-Marin E."/>
            <person name="Kohn T."/>
            <person name="Peeters S.H."/>
            <person name="Heuer A."/>
            <person name="Rast P."/>
            <person name="Oberbeckmann S."/>
            <person name="Bunk B."/>
            <person name="Jeske O."/>
            <person name="Meyerdierks A."/>
            <person name="Storesund J.E."/>
            <person name="Kallscheuer N."/>
            <person name="Luecker S."/>
            <person name="Lage O.M."/>
            <person name="Pohl T."/>
            <person name="Merkel B.J."/>
            <person name="Hornburger P."/>
            <person name="Mueller R.-W."/>
            <person name="Bruemmer F."/>
            <person name="Labrenz M."/>
            <person name="Spormann A.M."/>
            <person name="Op Den Camp H."/>
            <person name="Overmann J."/>
            <person name="Amann R."/>
            <person name="Jetten M.S.M."/>
            <person name="Mascher T."/>
            <person name="Medema M.H."/>
            <person name="Devos D.P."/>
            <person name="Kaster A.-K."/>
            <person name="Ovreas L."/>
            <person name="Rohde M."/>
            <person name="Galperin M.Y."/>
            <person name="Jogler C."/>
        </authorList>
    </citation>
    <scope>NUCLEOTIDE SEQUENCE [LARGE SCALE GENOMIC DNA]</scope>
    <source>
        <strain evidence="2 3">Pla144</strain>
    </source>
</reference>
<dbReference type="Proteomes" id="UP000318437">
    <property type="component" value="Unassembled WGS sequence"/>
</dbReference>
<feature type="signal peptide" evidence="1">
    <location>
        <begin position="1"/>
        <end position="17"/>
    </location>
</feature>
<feature type="chain" id="PRO_5022692601" description="PEP-CTERM protein-sorting domain-containing protein" evidence="1">
    <location>
        <begin position="18"/>
        <end position="242"/>
    </location>
</feature>
<evidence type="ECO:0000313" key="3">
    <source>
        <dbReference type="Proteomes" id="UP000318437"/>
    </source>
</evidence>
<proteinExistence type="predicted"/>
<gene>
    <name evidence="2" type="ORF">Pla144_38110</name>
</gene>
<keyword evidence="1" id="KW-0732">Signal</keyword>